<keyword evidence="1" id="KW-0812">Transmembrane</keyword>
<dbReference type="Pfam" id="PF06898">
    <property type="entry name" value="YqfD"/>
    <property type="match status" value="1"/>
</dbReference>
<dbReference type="EMBL" id="JACRTL010000001">
    <property type="protein sequence ID" value="MBC8610169.1"/>
    <property type="molecule type" value="Genomic_DNA"/>
</dbReference>
<evidence type="ECO:0000313" key="2">
    <source>
        <dbReference type="EMBL" id="MBC8610169.1"/>
    </source>
</evidence>
<name>A0A8J6P6D2_9FIRM</name>
<feature type="transmembrane region" description="Helical" evidence="1">
    <location>
        <begin position="89"/>
        <end position="109"/>
    </location>
</feature>
<dbReference type="RefSeq" id="WP_093988575.1">
    <property type="nucleotide sequence ID" value="NZ_FYDD01000003.1"/>
</dbReference>
<comment type="caution">
    <text evidence="2">The sequence shown here is derived from an EMBL/GenBank/DDBJ whole genome shotgun (WGS) entry which is preliminary data.</text>
</comment>
<dbReference type="OrthoDB" id="1640349at2"/>
<evidence type="ECO:0000313" key="3">
    <source>
        <dbReference type="Proteomes" id="UP000632659"/>
    </source>
</evidence>
<keyword evidence="1" id="KW-0472">Membrane</keyword>
<accession>A0A8J6P6D2</accession>
<keyword evidence="1" id="KW-1133">Transmembrane helix</keyword>
<sequence>MYLSLIRRLKGFVDFQMSGTGIEETLNQTVSQGFKIWRLIPKGNVFCGCISSGEYRGFAGIARKNGTKVRVVKKYGAPFYWVRLKRRKGILVGAGLCCFLLLLSQNFLWSIEIHDYGEKDRAFLTEVMEDYGIHVGAYLPGLDCRLLQQQILMEIEDISWMALNRKGTVLEVEVSEKVIPPEIKESSPCNIIAKRDGQVVHIEVYGGKGMVEEKEAVSKGDLLVSGITENDVGIVRQIHADAKVMAQTHRKHTITFDLHQEEKIFLDQGDTRYAIEILGVTIPLYVDFSLPFPSQVKTEETPVSVLGNTYPVSLVKEQHQFYQTKQIEYTKAEGEALIQKAFQVYEQEQMKEIAILSFEEKISEKDGKLSITREYLCEEDIAAKMQLSINETPKN</sequence>
<keyword evidence="3" id="KW-1185">Reference proteome</keyword>
<dbReference type="Proteomes" id="UP000632659">
    <property type="component" value="Unassembled WGS sequence"/>
</dbReference>
<evidence type="ECO:0000256" key="1">
    <source>
        <dbReference type="SAM" id="Phobius"/>
    </source>
</evidence>
<protein>
    <submittedName>
        <fullName evidence="2">Sporulation protein YqfD</fullName>
    </submittedName>
</protein>
<dbReference type="InterPro" id="IPR010690">
    <property type="entry name" value="YqfD"/>
</dbReference>
<proteinExistence type="predicted"/>
<gene>
    <name evidence="2" type="ORF">H8702_03390</name>
</gene>
<reference evidence="2" key="1">
    <citation type="submission" date="2020-08" db="EMBL/GenBank/DDBJ databases">
        <title>Genome public.</title>
        <authorList>
            <person name="Liu C."/>
            <person name="Sun Q."/>
        </authorList>
    </citation>
    <scope>NUCLEOTIDE SEQUENCE</scope>
    <source>
        <strain evidence="2">NSJ-15</strain>
    </source>
</reference>
<organism evidence="2 3">
    <name type="scientific">Massiliimalia timonensis</name>
    <dbReference type="NCBI Taxonomy" id="1987501"/>
    <lineage>
        <taxon>Bacteria</taxon>
        <taxon>Bacillati</taxon>
        <taxon>Bacillota</taxon>
        <taxon>Clostridia</taxon>
        <taxon>Eubacteriales</taxon>
        <taxon>Oscillospiraceae</taxon>
        <taxon>Massiliimalia</taxon>
    </lineage>
</organism>
<dbReference type="AlphaFoldDB" id="A0A8J6P6D2"/>